<accession>A0ABQ3XFM6</accession>
<dbReference type="InterPro" id="IPR000428">
    <property type="entry name" value="Cu-bd"/>
</dbReference>
<protein>
    <submittedName>
        <fullName evidence="3">Heavy metal transport/detoxification protein</fullName>
    </submittedName>
</protein>
<keyword evidence="1" id="KW-0479">Metal-binding</keyword>
<dbReference type="InterPro" id="IPR036163">
    <property type="entry name" value="HMA_dom_sf"/>
</dbReference>
<dbReference type="Pfam" id="PF00403">
    <property type="entry name" value="HMA"/>
    <property type="match status" value="1"/>
</dbReference>
<dbReference type="PRINTS" id="PR00944">
    <property type="entry name" value="CUEXPORT"/>
</dbReference>
<dbReference type="InterPro" id="IPR017969">
    <property type="entry name" value="Heavy-metal-associated_CS"/>
</dbReference>
<name>A0ABQ3XFM6_9ACTN</name>
<dbReference type="RefSeq" id="WP_203799911.1">
    <property type="nucleotide sequence ID" value="NZ_BAAAQE010000092.1"/>
</dbReference>
<reference evidence="3 4" key="1">
    <citation type="submission" date="2021-01" db="EMBL/GenBank/DDBJ databases">
        <title>Whole genome shotgun sequence of Actinoplanes couchii NBRC 106145.</title>
        <authorList>
            <person name="Komaki H."/>
            <person name="Tamura T."/>
        </authorList>
    </citation>
    <scope>NUCLEOTIDE SEQUENCE [LARGE SCALE GENOMIC DNA]</scope>
    <source>
        <strain evidence="3 4">NBRC 106145</strain>
    </source>
</reference>
<evidence type="ECO:0000313" key="4">
    <source>
        <dbReference type="Proteomes" id="UP000612282"/>
    </source>
</evidence>
<dbReference type="Proteomes" id="UP000612282">
    <property type="component" value="Unassembled WGS sequence"/>
</dbReference>
<evidence type="ECO:0000256" key="1">
    <source>
        <dbReference type="ARBA" id="ARBA00022723"/>
    </source>
</evidence>
<gene>
    <name evidence="3" type="ORF">Aco03nite_057030</name>
</gene>
<organism evidence="3 4">
    <name type="scientific">Actinoplanes couchii</name>
    <dbReference type="NCBI Taxonomy" id="403638"/>
    <lineage>
        <taxon>Bacteria</taxon>
        <taxon>Bacillati</taxon>
        <taxon>Actinomycetota</taxon>
        <taxon>Actinomycetes</taxon>
        <taxon>Micromonosporales</taxon>
        <taxon>Micromonosporaceae</taxon>
        <taxon>Actinoplanes</taxon>
    </lineage>
</organism>
<dbReference type="Gene3D" id="3.30.70.100">
    <property type="match status" value="1"/>
</dbReference>
<dbReference type="SUPFAM" id="SSF55008">
    <property type="entry name" value="HMA, heavy metal-associated domain"/>
    <property type="match status" value="1"/>
</dbReference>
<sequence>MQTTTYPVTGMTCSHCVDSVTTEISAIPGVTDVAVDLAGGTVTVVSEAPVDRETVRAAVDEAGYELGDAS</sequence>
<keyword evidence="4" id="KW-1185">Reference proteome</keyword>
<evidence type="ECO:0000313" key="3">
    <source>
        <dbReference type="EMBL" id="GID57299.1"/>
    </source>
</evidence>
<proteinExistence type="predicted"/>
<dbReference type="PROSITE" id="PS50846">
    <property type="entry name" value="HMA_2"/>
    <property type="match status" value="1"/>
</dbReference>
<evidence type="ECO:0000259" key="2">
    <source>
        <dbReference type="PROSITE" id="PS50846"/>
    </source>
</evidence>
<dbReference type="PROSITE" id="PS01047">
    <property type="entry name" value="HMA_1"/>
    <property type="match status" value="1"/>
</dbReference>
<dbReference type="CDD" id="cd00371">
    <property type="entry name" value="HMA"/>
    <property type="match status" value="1"/>
</dbReference>
<feature type="domain" description="HMA" evidence="2">
    <location>
        <begin position="2"/>
        <end position="67"/>
    </location>
</feature>
<dbReference type="InterPro" id="IPR006121">
    <property type="entry name" value="HMA_dom"/>
</dbReference>
<comment type="caution">
    <text evidence="3">The sequence shown here is derived from an EMBL/GenBank/DDBJ whole genome shotgun (WGS) entry which is preliminary data.</text>
</comment>
<dbReference type="EMBL" id="BOMG01000071">
    <property type="protein sequence ID" value="GID57299.1"/>
    <property type="molecule type" value="Genomic_DNA"/>
</dbReference>